<dbReference type="InterPro" id="IPR036188">
    <property type="entry name" value="FAD/NAD-bd_sf"/>
</dbReference>
<keyword evidence="4" id="KW-0560">Oxidoreductase</keyword>
<dbReference type="EMBL" id="VCHX02000035">
    <property type="protein sequence ID" value="TPQ23822.1"/>
    <property type="molecule type" value="Genomic_DNA"/>
</dbReference>
<dbReference type="PANTHER" id="PTHR46056:SF12">
    <property type="entry name" value="LONG-CHAIN-ALCOHOL OXIDASE"/>
    <property type="match status" value="1"/>
</dbReference>
<dbReference type="SUPFAM" id="SSF51905">
    <property type="entry name" value="FAD/NAD(P)-binding domain"/>
    <property type="match status" value="1"/>
</dbReference>
<dbReference type="Proteomes" id="UP000317378">
    <property type="component" value="Unassembled WGS sequence"/>
</dbReference>
<evidence type="ECO:0000256" key="4">
    <source>
        <dbReference type="ARBA" id="ARBA00023002"/>
    </source>
</evidence>
<gene>
    <name evidence="6" type="ORF">FGD71_001685</name>
</gene>
<evidence type="ECO:0000256" key="1">
    <source>
        <dbReference type="ARBA" id="ARBA00010790"/>
    </source>
</evidence>
<dbReference type="PROSITE" id="PS00221">
    <property type="entry name" value="MIP"/>
    <property type="match status" value="1"/>
</dbReference>
<sequence length="526" mass="57237">MTGPFGAFAVFGPRSPRVVGVLDDDTVRCDVAVIGSGMGGATLAHALRDSGARVLVVERGDFLPREDANQSPTEVFLRGRYKNAEQWYDAATGRPFQPGVHYYVGGNTKVFGACLPRFREQDFGTVEHEDGASPAWPVTYADLEPHYAEAERLYRVHGETGHDPTEPWRSGGFPYPALPHEPPVARLAEAMSAQGLRPFPMPVGVDLREGGTCVRCRTCDGFPCPYGAKSDAETCAMRPALSSPTVRLLNRTTVRRLLTSADGRRVTEAVAERDGSPVRIRADRFVLACGAVNTAALLLASASERHPHGLANSSGLVGRNYMVHNSTFLVAVDPRRRNPVDFQKTLGLNDWYNAGPSTPYPLGNLQMLGKIQAPMVKAARRSVPLPVLDLMTRRSTDLYLTTEDLPDPANRITVGPEGRIDVHWRPNNLRPHRELVRRTARMMRRAGYPVVFTQRMGIETNSHQCGTAVMGADPARSVLDPDCRAHDLTNVWAVDSSCFPSSAALNPALTIAANALRVAAKGSVTA</sequence>
<dbReference type="AlphaFoldDB" id="A0A505DS49"/>
<organism evidence="6 7">
    <name type="scientific">Streptomyces sporangiiformans</name>
    <dbReference type="NCBI Taxonomy" id="2315329"/>
    <lineage>
        <taxon>Bacteria</taxon>
        <taxon>Bacillati</taxon>
        <taxon>Actinomycetota</taxon>
        <taxon>Actinomycetes</taxon>
        <taxon>Kitasatosporales</taxon>
        <taxon>Streptomycetaceae</taxon>
        <taxon>Streptomyces</taxon>
    </lineage>
</organism>
<reference evidence="6 7" key="1">
    <citation type="submission" date="2019-06" db="EMBL/GenBank/DDBJ databases">
        <title>Streptomyces sporangiiformans sp. nov., a novel actinomycete isolated from soil in Mount Song.</title>
        <authorList>
            <person name="Han L."/>
        </authorList>
    </citation>
    <scope>NUCLEOTIDE SEQUENCE [LARGE SCALE GENOMIC DNA]</scope>
    <source>
        <strain evidence="6 7">NEAU-SSA 1</strain>
    </source>
</reference>
<dbReference type="InterPro" id="IPR007867">
    <property type="entry name" value="GMC_OxRtase_C"/>
</dbReference>
<dbReference type="OrthoDB" id="9798604at2"/>
<name>A0A505DS49_9ACTN</name>
<dbReference type="GO" id="GO:0016614">
    <property type="term" value="F:oxidoreductase activity, acting on CH-OH group of donors"/>
    <property type="evidence" value="ECO:0007669"/>
    <property type="project" value="InterPro"/>
</dbReference>
<dbReference type="InterPro" id="IPR000172">
    <property type="entry name" value="GMC_OxRdtase_N"/>
</dbReference>
<evidence type="ECO:0000313" key="7">
    <source>
        <dbReference type="Proteomes" id="UP000317378"/>
    </source>
</evidence>
<dbReference type="InterPro" id="IPR017896">
    <property type="entry name" value="4Fe4S_Fe-S-bd"/>
</dbReference>
<dbReference type="Pfam" id="PF00732">
    <property type="entry name" value="GMC_oxred_N"/>
    <property type="match status" value="1"/>
</dbReference>
<keyword evidence="2" id="KW-0285">Flavoprotein</keyword>
<dbReference type="PROSITE" id="PS51379">
    <property type="entry name" value="4FE4S_FER_2"/>
    <property type="match status" value="1"/>
</dbReference>
<comment type="caution">
    <text evidence="6">The sequence shown here is derived from an EMBL/GenBank/DDBJ whole genome shotgun (WGS) entry which is preliminary data.</text>
</comment>
<protein>
    <submittedName>
        <fullName evidence="6">GMC family oxidoreductase</fullName>
    </submittedName>
</protein>
<dbReference type="RefSeq" id="WP_119098550.1">
    <property type="nucleotide sequence ID" value="NZ_QXMJ01000035.1"/>
</dbReference>
<keyword evidence="3" id="KW-0274">FAD</keyword>
<feature type="domain" description="4Fe-4S ferredoxin-type" evidence="5">
    <location>
        <begin position="201"/>
        <end position="234"/>
    </location>
</feature>
<evidence type="ECO:0000313" key="6">
    <source>
        <dbReference type="EMBL" id="TPQ23822.1"/>
    </source>
</evidence>
<dbReference type="Gene3D" id="3.50.50.60">
    <property type="entry name" value="FAD/NAD(P)-binding domain"/>
    <property type="match status" value="2"/>
</dbReference>
<proteinExistence type="inferred from homology"/>
<dbReference type="Pfam" id="PF05199">
    <property type="entry name" value="GMC_oxred_C"/>
    <property type="match status" value="1"/>
</dbReference>
<dbReference type="InterPro" id="IPR022357">
    <property type="entry name" value="MIP_CS"/>
</dbReference>
<dbReference type="Pfam" id="PF13450">
    <property type="entry name" value="NAD_binding_8"/>
    <property type="match status" value="1"/>
</dbReference>
<evidence type="ECO:0000259" key="5">
    <source>
        <dbReference type="PROSITE" id="PS51379"/>
    </source>
</evidence>
<comment type="similarity">
    <text evidence="1">Belongs to the GMC oxidoreductase family.</text>
</comment>
<dbReference type="GO" id="GO:0050660">
    <property type="term" value="F:flavin adenine dinucleotide binding"/>
    <property type="evidence" value="ECO:0007669"/>
    <property type="project" value="InterPro"/>
</dbReference>
<evidence type="ECO:0000256" key="3">
    <source>
        <dbReference type="ARBA" id="ARBA00022827"/>
    </source>
</evidence>
<keyword evidence="7" id="KW-1185">Reference proteome</keyword>
<dbReference type="PANTHER" id="PTHR46056">
    <property type="entry name" value="LONG-CHAIN-ALCOHOL OXIDASE"/>
    <property type="match status" value="1"/>
</dbReference>
<evidence type="ECO:0000256" key="2">
    <source>
        <dbReference type="ARBA" id="ARBA00022630"/>
    </source>
</evidence>
<accession>A0A505DS49</accession>